<dbReference type="AlphaFoldDB" id="A0A517MWH1"/>
<dbReference type="SMART" id="SM00924">
    <property type="entry name" value="MgtE_N"/>
    <property type="match status" value="1"/>
</dbReference>
<evidence type="ECO:0000256" key="2">
    <source>
        <dbReference type="ARBA" id="ARBA00009749"/>
    </source>
</evidence>
<dbReference type="SUPFAM" id="SSF161093">
    <property type="entry name" value="MgtE membrane domain-like"/>
    <property type="match status" value="1"/>
</dbReference>
<dbReference type="InterPro" id="IPR006668">
    <property type="entry name" value="Mg_transptr_MgtE_intracell_dom"/>
</dbReference>
<dbReference type="PANTHER" id="PTHR43773:SF1">
    <property type="entry name" value="MAGNESIUM TRANSPORTER MGTE"/>
    <property type="match status" value="1"/>
</dbReference>
<dbReference type="Pfam" id="PF00571">
    <property type="entry name" value="CBS"/>
    <property type="match status" value="2"/>
</dbReference>
<dbReference type="InterPro" id="IPR006669">
    <property type="entry name" value="MgtE_transporter"/>
</dbReference>
<evidence type="ECO:0000256" key="4">
    <source>
        <dbReference type="ARBA" id="ARBA00022692"/>
    </source>
</evidence>
<keyword evidence="7 9" id="KW-0472">Membrane</keyword>
<evidence type="ECO:0000256" key="8">
    <source>
        <dbReference type="PROSITE-ProRule" id="PRU00703"/>
    </source>
</evidence>
<reference evidence="11 12" key="1">
    <citation type="submission" date="2019-02" db="EMBL/GenBank/DDBJ databases">
        <title>Deep-cultivation of Planctomycetes and their phenomic and genomic characterization uncovers novel biology.</title>
        <authorList>
            <person name="Wiegand S."/>
            <person name="Jogler M."/>
            <person name="Boedeker C."/>
            <person name="Pinto D."/>
            <person name="Vollmers J."/>
            <person name="Rivas-Marin E."/>
            <person name="Kohn T."/>
            <person name="Peeters S.H."/>
            <person name="Heuer A."/>
            <person name="Rast P."/>
            <person name="Oberbeckmann S."/>
            <person name="Bunk B."/>
            <person name="Jeske O."/>
            <person name="Meyerdierks A."/>
            <person name="Storesund J.E."/>
            <person name="Kallscheuer N."/>
            <person name="Luecker S."/>
            <person name="Lage O.M."/>
            <person name="Pohl T."/>
            <person name="Merkel B.J."/>
            <person name="Hornburger P."/>
            <person name="Mueller R.-W."/>
            <person name="Bruemmer F."/>
            <person name="Labrenz M."/>
            <person name="Spormann A.M."/>
            <person name="Op den Camp H."/>
            <person name="Overmann J."/>
            <person name="Amann R."/>
            <person name="Jetten M.S.M."/>
            <person name="Mascher T."/>
            <person name="Medema M.H."/>
            <person name="Devos D.P."/>
            <person name="Kaster A.-K."/>
            <person name="Ovreas L."/>
            <person name="Rohde M."/>
            <person name="Galperin M.Y."/>
            <person name="Jogler C."/>
        </authorList>
    </citation>
    <scope>NUCLEOTIDE SEQUENCE [LARGE SCALE GENOMIC DNA]</scope>
    <source>
        <strain evidence="11 12">HG15A2</strain>
    </source>
</reference>
<dbReference type="Pfam" id="PF03448">
    <property type="entry name" value="MgtE_N"/>
    <property type="match status" value="1"/>
</dbReference>
<comment type="similarity">
    <text evidence="2 9">Belongs to the SLC41A transporter family.</text>
</comment>
<dbReference type="GO" id="GO:0046872">
    <property type="term" value="F:metal ion binding"/>
    <property type="evidence" value="ECO:0007669"/>
    <property type="project" value="UniProtKB-KW"/>
</dbReference>
<comment type="subunit">
    <text evidence="9">Homodimer.</text>
</comment>
<organism evidence="11 12">
    <name type="scientific">Adhaeretor mobilis</name>
    <dbReference type="NCBI Taxonomy" id="1930276"/>
    <lineage>
        <taxon>Bacteria</taxon>
        <taxon>Pseudomonadati</taxon>
        <taxon>Planctomycetota</taxon>
        <taxon>Planctomycetia</taxon>
        <taxon>Pirellulales</taxon>
        <taxon>Lacipirellulaceae</taxon>
        <taxon>Adhaeretor</taxon>
    </lineage>
</organism>
<dbReference type="SUPFAM" id="SSF54631">
    <property type="entry name" value="CBS-domain pair"/>
    <property type="match status" value="1"/>
</dbReference>
<evidence type="ECO:0000313" key="12">
    <source>
        <dbReference type="Proteomes" id="UP000319852"/>
    </source>
</evidence>
<dbReference type="InterPro" id="IPR038076">
    <property type="entry name" value="MgtE_N_sf"/>
</dbReference>
<dbReference type="InterPro" id="IPR006667">
    <property type="entry name" value="SLC41_membr_dom"/>
</dbReference>
<comment type="function">
    <text evidence="9">Acts as a magnesium transporter.</text>
</comment>
<keyword evidence="9" id="KW-1003">Cell membrane</keyword>
<dbReference type="InterPro" id="IPR046342">
    <property type="entry name" value="CBS_dom_sf"/>
</dbReference>
<evidence type="ECO:0000256" key="1">
    <source>
        <dbReference type="ARBA" id="ARBA00004141"/>
    </source>
</evidence>
<evidence type="ECO:0000256" key="6">
    <source>
        <dbReference type="ARBA" id="ARBA00022989"/>
    </source>
</evidence>
<keyword evidence="5 9" id="KW-0460">Magnesium</keyword>
<feature type="transmembrane region" description="Helical" evidence="9">
    <location>
        <begin position="393"/>
        <end position="415"/>
    </location>
</feature>
<dbReference type="CDD" id="cd04606">
    <property type="entry name" value="CBS_pair_Mg_transporter"/>
    <property type="match status" value="1"/>
</dbReference>
<evidence type="ECO:0000256" key="9">
    <source>
        <dbReference type="RuleBase" id="RU362011"/>
    </source>
</evidence>
<feature type="transmembrane region" description="Helical" evidence="9">
    <location>
        <begin position="427"/>
        <end position="450"/>
    </location>
</feature>
<protein>
    <recommendedName>
        <fullName evidence="9">Magnesium transporter MgtE</fullName>
    </recommendedName>
</protein>
<accession>A0A517MWH1</accession>
<comment type="subcellular location">
    <subcellularLocation>
        <location evidence="9">Cell membrane</location>
        <topology evidence="9">Multi-pass membrane protein</topology>
    </subcellularLocation>
    <subcellularLocation>
        <location evidence="1">Membrane</location>
        <topology evidence="1">Multi-pass membrane protein</topology>
    </subcellularLocation>
</comment>
<proteinExistence type="inferred from homology"/>
<feature type="transmembrane region" description="Helical" evidence="9">
    <location>
        <begin position="360"/>
        <end position="381"/>
    </location>
</feature>
<sequence length="460" mass="50652">MINTLYLPEIREMLASDDEQGLNEFCTALHAARTAEFMEGLSSAEAWQVLLATDATTRVDVFTYLPEQQQVDILESADPQEASDLIANMPHDDRVDLLKEVEDVSVDSILPLLPTEERRDIQRLSQHPEGTAGAVMTSDMARLPETLTVREALEEVARQSADHETIYYIYIVDEENHLRGLVSARQLVTNLGRPNKLISDLMERDLLTVTDTDDQETVASKVAEYDFLAIPVVDSEQHLVGIITHDDVIDVLREEAEEDAYLAGAVEPLDETYMETPWYTLAWKRGVWLTVLFVAAMLTAAALKGYEDTLAKVTWLVLFIPLVISSGGNSGTQSTTLVIRGLTNKDLVPGDWLKVVRREIITGLCLGSFLAMLGFFVVRIVQSELTTQQALVVPITLLSVVICGTIVGSLLPLLFRRLGLDEALMSSPFLTGIIDIAGIVIYMSVAIFMLEELGGGVGAG</sequence>
<dbReference type="RefSeq" id="WP_145060419.1">
    <property type="nucleotide sequence ID" value="NZ_CP036263.1"/>
</dbReference>
<dbReference type="SUPFAM" id="SSF158791">
    <property type="entry name" value="MgtE N-terminal domain-like"/>
    <property type="match status" value="1"/>
</dbReference>
<dbReference type="SMART" id="SM00116">
    <property type="entry name" value="CBS"/>
    <property type="match status" value="2"/>
</dbReference>
<dbReference type="NCBIfam" id="TIGR00400">
    <property type="entry name" value="mgtE"/>
    <property type="match status" value="1"/>
</dbReference>
<keyword evidence="12" id="KW-1185">Reference proteome</keyword>
<feature type="domain" description="CBS" evidence="10">
    <location>
        <begin position="202"/>
        <end position="258"/>
    </location>
</feature>
<dbReference type="Proteomes" id="UP000319852">
    <property type="component" value="Chromosome"/>
</dbReference>
<gene>
    <name evidence="11" type="ORF">HG15A2_24490</name>
</gene>
<evidence type="ECO:0000259" key="10">
    <source>
        <dbReference type="PROSITE" id="PS51371"/>
    </source>
</evidence>
<dbReference type="InterPro" id="IPR000644">
    <property type="entry name" value="CBS_dom"/>
</dbReference>
<dbReference type="PANTHER" id="PTHR43773">
    <property type="entry name" value="MAGNESIUM TRANSPORTER MGTE"/>
    <property type="match status" value="1"/>
</dbReference>
<dbReference type="EMBL" id="CP036263">
    <property type="protein sequence ID" value="QDS99157.1"/>
    <property type="molecule type" value="Genomic_DNA"/>
</dbReference>
<dbReference type="PROSITE" id="PS51371">
    <property type="entry name" value="CBS"/>
    <property type="match status" value="2"/>
</dbReference>
<keyword evidence="6 9" id="KW-1133">Transmembrane helix</keyword>
<dbReference type="Gene3D" id="1.25.60.10">
    <property type="entry name" value="MgtE N-terminal domain-like"/>
    <property type="match status" value="1"/>
</dbReference>
<dbReference type="Gene3D" id="1.10.357.20">
    <property type="entry name" value="SLC41 divalent cation transporters, integral membrane domain"/>
    <property type="match status" value="1"/>
</dbReference>
<feature type="transmembrane region" description="Helical" evidence="9">
    <location>
        <begin position="286"/>
        <end position="303"/>
    </location>
</feature>
<dbReference type="Gene3D" id="3.10.580.10">
    <property type="entry name" value="CBS-domain"/>
    <property type="match status" value="1"/>
</dbReference>
<feature type="domain" description="CBS" evidence="10">
    <location>
        <begin position="136"/>
        <end position="197"/>
    </location>
</feature>
<dbReference type="KEGG" id="amob:HG15A2_24490"/>
<dbReference type="GO" id="GO:0005886">
    <property type="term" value="C:plasma membrane"/>
    <property type="evidence" value="ECO:0007669"/>
    <property type="project" value="UniProtKB-SubCell"/>
</dbReference>
<name>A0A517MWH1_9BACT</name>
<keyword evidence="9" id="KW-0479">Metal-binding</keyword>
<dbReference type="GO" id="GO:0015095">
    <property type="term" value="F:magnesium ion transmembrane transporter activity"/>
    <property type="evidence" value="ECO:0007669"/>
    <property type="project" value="UniProtKB-UniRule"/>
</dbReference>
<dbReference type="OrthoDB" id="9790355at2"/>
<keyword evidence="3 9" id="KW-0813">Transport</keyword>
<keyword evidence="8" id="KW-0129">CBS domain</keyword>
<dbReference type="Pfam" id="PF01769">
    <property type="entry name" value="MgtE"/>
    <property type="match status" value="1"/>
</dbReference>
<evidence type="ECO:0000256" key="5">
    <source>
        <dbReference type="ARBA" id="ARBA00022842"/>
    </source>
</evidence>
<evidence type="ECO:0000256" key="7">
    <source>
        <dbReference type="ARBA" id="ARBA00023136"/>
    </source>
</evidence>
<keyword evidence="4 9" id="KW-0812">Transmembrane</keyword>
<evidence type="ECO:0000256" key="3">
    <source>
        <dbReference type="ARBA" id="ARBA00022448"/>
    </source>
</evidence>
<feature type="transmembrane region" description="Helical" evidence="9">
    <location>
        <begin position="315"/>
        <end position="339"/>
    </location>
</feature>
<dbReference type="InterPro" id="IPR036739">
    <property type="entry name" value="SLC41_membr_dom_sf"/>
</dbReference>
<evidence type="ECO:0000313" key="11">
    <source>
        <dbReference type="EMBL" id="QDS99157.1"/>
    </source>
</evidence>